<evidence type="ECO:0000259" key="2">
    <source>
        <dbReference type="Pfam" id="PF01261"/>
    </source>
</evidence>
<dbReference type="InterPro" id="IPR013022">
    <property type="entry name" value="Xyl_isomerase-like_TIM-brl"/>
</dbReference>
<feature type="domain" description="Xylose isomerase-like TIM barrel" evidence="2">
    <location>
        <begin position="52"/>
        <end position="277"/>
    </location>
</feature>
<dbReference type="SUPFAM" id="SSF51658">
    <property type="entry name" value="Xylose isomerase-like"/>
    <property type="match status" value="1"/>
</dbReference>
<dbReference type="PANTHER" id="PTHR12110:SF41">
    <property type="entry name" value="INOSOSE DEHYDRATASE"/>
    <property type="match status" value="1"/>
</dbReference>
<dbReference type="Gene3D" id="2.60.120.560">
    <property type="entry name" value="Exo-inulinase, domain 1"/>
    <property type="match status" value="1"/>
</dbReference>
<dbReference type="InterPro" id="IPR036237">
    <property type="entry name" value="Xyl_isomerase-like_sf"/>
</dbReference>
<dbReference type="AlphaFoldDB" id="A0A5D4XGK4"/>
<feature type="chain" id="PRO_5022720321" evidence="1">
    <location>
        <begin position="25"/>
        <end position="491"/>
    </location>
</feature>
<dbReference type="InterPro" id="IPR050312">
    <property type="entry name" value="IolE/XylAMocC-like"/>
</dbReference>
<protein>
    <submittedName>
        <fullName evidence="4">DUF1080 domain-containing protein</fullName>
    </submittedName>
</protein>
<gene>
    <name evidence="4" type="ORF">FZO89_15420</name>
</gene>
<dbReference type="Proteomes" id="UP000324973">
    <property type="component" value="Unassembled WGS sequence"/>
</dbReference>
<dbReference type="PANTHER" id="PTHR12110">
    <property type="entry name" value="HYDROXYPYRUVATE ISOMERASE"/>
    <property type="match status" value="1"/>
</dbReference>
<comment type="caution">
    <text evidence="4">The sequence shown here is derived from an EMBL/GenBank/DDBJ whole genome shotgun (WGS) entry which is preliminary data.</text>
</comment>
<keyword evidence="5" id="KW-1185">Reference proteome</keyword>
<dbReference type="Pfam" id="PF01261">
    <property type="entry name" value="AP_endonuc_2"/>
    <property type="match status" value="1"/>
</dbReference>
<dbReference type="GO" id="GO:0016787">
    <property type="term" value="F:hydrolase activity"/>
    <property type="evidence" value="ECO:0007669"/>
    <property type="project" value="InterPro"/>
</dbReference>
<dbReference type="Gene3D" id="3.20.20.150">
    <property type="entry name" value="Divalent-metal-dependent TIM barrel enzymes"/>
    <property type="match status" value="1"/>
</dbReference>
<accession>A0A5D4XGK4</accession>
<dbReference type="EMBL" id="VTFT01000002">
    <property type="protein sequence ID" value="TYT23629.1"/>
    <property type="molecule type" value="Genomic_DNA"/>
</dbReference>
<evidence type="ECO:0000259" key="3">
    <source>
        <dbReference type="Pfam" id="PF06439"/>
    </source>
</evidence>
<proteinExistence type="predicted"/>
<name>A0A5D4XGK4_9GAMM</name>
<evidence type="ECO:0000313" key="4">
    <source>
        <dbReference type="EMBL" id="TYT23629.1"/>
    </source>
</evidence>
<dbReference type="Pfam" id="PF06439">
    <property type="entry name" value="3keto-disac_hyd"/>
    <property type="match status" value="1"/>
</dbReference>
<dbReference type="OrthoDB" id="9798407at2"/>
<sequence length="491" mass="53759">MTTRTLRTIAIAALALCTALPAWAQPGDATAKPIAVQMYTLRNAGSLEDQLKIVHDAGVRAVETVGTQNVPAAELKRLLDKYGIEPIAAHVALSDLRGDLDAMAASHRAIGNSMLVVPWLQEEQRPTDAEGWRALGRELGALAGRLQPLGMRLAYHNHEFELVEYDGTTGLELLFEAAGPALAVELDLAWVARAGHDPAEFLGRFPGRVYAVHAKDNAPEGQAQDEQGFTALGRGVLDWNAILPAAADAGVQWYIIEHDLPRDAAAVVRTGAAFLAEHLPSDNQLSRQEQADGWQLLFDGKDLSQWRNFKQDGLGDKWIIEDGAIKLTGADGGDILTKARYQDFDLRLDWKISEVGNSGIFILADETGEHIYSHAPEIQILDNERHPDNKLDTHLSGSLYDMIASPKASHRLAGEWNRVRILLDQGQLTIWQNGVQTASVEIGSAEWKRLVAASKFADWAGFAANSSGHIGLQDHGDVVWFKNLKIKELKR</sequence>
<feature type="domain" description="3-keto-alpha-glucoside-1,2-lyase/3-keto-2-hydroxy-glucal hydratase" evidence="3">
    <location>
        <begin position="293"/>
        <end position="487"/>
    </location>
</feature>
<keyword evidence="1" id="KW-0732">Signal</keyword>
<evidence type="ECO:0000313" key="5">
    <source>
        <dbReference type="Proteomes" id="UP000324973"/>
    </source>
</evidence>
<reference evidence="4 5" key="1">
    <citation type="submission" date="2019-08" db="EMBL/GenBank/DDBJ databases">
        <title>Luteimonas viscosus sp. nov., isolated from soil of a sunflower field.</title>
        <authorList>
            <person name="Jianli Z."/>
            <person name="Ying Z."/>
        </authorList>
    </citation>
    <scope>NUCLEOTIDE SEQUENCE [LARGE SCALE GENOMIC DNA]</scope>
    <source>
        <strain evidence="4 5">XBU10</strain>
    </source>
</reference>
<feature type="signal peptide" evidence="1">
    <location>
        <begin position="1"/>
        <end position="24"/>
    </location>
</feature>
<evidence type="ECO:0000256" key="1">
    <source>
        <dbReference type="SAM" id="SignalP"/>
    </source>
</evidence>
<organism evidence="4 5">
    <name type="scientific">Luteimonas viscosa</name>
    <dbReference type="NCBI Taxonomy" id="1132694"/>
    <lineage>
        <taxon>Bacteria</taxon>
        <taxon>Pseudomonadati</taxon>
        <taxon>Pseudomonadota</taxon>
        <taxon>Gammaproteobacteria</taxon>
        <taxon>Lysobacterales</taxon>
        <taxon>Lysobacteraceae</taxon>
        <taxon>Luteimonas</taxon>
    </lineage>
</organism>
<dbReference type="InterPro" id="IPR010496">
    <property type="entry name" value="AL/BT2_dom"/>
</dbReference>